<dbReference type="PANTHER" id="PTHR36251">
    <property type="entry name" value="FELS-1 PROPHAGE HOST SPECIFICITY PROTEIN-RELATED"/>
    <property type="match status" value="1"/>
</dbReference>
<evidence type="ECO:0000313" key="3">
    <source>
        <dbReference type="EMBL" id="STZ55608.1"/>
    </source>
</evidence>
<dbReference type="Pfam" id="PF13550">
    <property type="entry name" value="Phage-tail_3"/>
    <property type="match status" value="1"/>
</dbReference>
<sequence>MIHGAKKKQPQPHRPHIAKDDLVSVERYQGLYGLCEGEIFGLADGGRSIRLDGTPLINDNGQPNFTDVSWEFRTGTNDQSYIKGFASVENETAVGVELRHDRPFVRAINNKDLSAVRVRLNFNALRQQHDNGDITGYGIEYAIDVQTDGGAFVQVLNTSARGKASSGFKRSHRIDLPKGKTWTIRVRRITPNRDSDLIADTMYIDALTEIIDAKLRYPNTALLALTYNAKTFSNIAKIAVRLKGKLIQVPSNYDPTARTYFGLWDGRFKLAYSNNPAWVFYDLCTHKRYGLGERLNGMVDKWRLYQIGQYCDEMVDDGMGGKEPRFAVNVYIQKADDAYRVLQNIASVFRGLSFWDGSQIVLDSDTPKDPVYTFSPANIVGEFVYQGTRSRDRHTVAKVAWDNPEHDYATEYEMVREESAIAKYGIRTLDINAFGCTSRGQAQRAGLWALKAEQLETRTVNFKTGLMGFIPQVGQIINIADNLFAGRAVSGRILSANDKQITLDRTAGKVGDTLTINTDGTVKTAKIVSVHGDTLTLDTAVGQADDVWAIISDDLALMQFRVLSIAQNDDATFDITALQYERQKYDVVDKGAVVQPQPYTVLKATPIHAPKSVTLTANTRTHQGQAVTTLNIAWEQVQGAVAYIVEWRKDDGNWQTLPKVAGQSVDIDGVYSGAYMARVRAVDSFDGESLATSSTLTHITGKQGKPTKLAKLNAKGVLFGMELSWLFGAKSEDTNFTEIEVSPDGRSNIATLGTFAYPTNKHEITGLQGNLTQFYRGRIVDKLGNTSDWTAWVSGTTSADASKVLDILSGQISASHLDQTLRTPIAKIGDLQTAVDGVNAQLPTLNSQLATANRELQTAISNITTERNRITSAIRDITALQNANNAKTAEIVNLTQTVGSQTSSIRELGITTGDLSQKYAQIKTQADKATSEISAIKQTQSGQASSIERLGVKFDNLAVGGRNLLRNTQNPTYYRWANRGALSNTRLDFGAVDDTSVGIFTAHQNLNLKQGQDYVISFDVDTDLSRLDYNYLLTNDGNIRLLSSDIKQGRVILKYTPSRDLNNVRLLIGGFKTTESSYLDVKNIKIETGQVATDWTPAPEDLQADIDSKASSASLDEFKQASVNADNALSQRISTLDAQYKKTDADLTARLAREETARATGDNANSQAIRTLESTVNGIGGRVGTSEGKIATLERTTSDLNGAIATAQNQLNARFDNLSVGGRNLVLDSGVVVQNGNYPAKSYTLAQNHGLAHGDEVVITIWGQLADTKTAFYAYNSGGAVQIGKLDKIADGVYQLKTTWKITSGTNTAGNTILNIYPFNRNQTGTSRIDKIKLERGTIATDWTPAPEDSNVDLSPYATNASLNEFKQTQAQKDTATAQKLSTLQTTVNGQTTSIRNVEQSVNGVRAIKAVTVDNNGFISGYGLMSELQDGRVTSRFGINADQIYFGGTTSAKKPFIFNTRPAVVDGVSYPAGAWLNSASIANASIKLAHIDKASIGSLSALTANIGHFKSAQTGARLEIKDGVLLVYDDNNRLRVRLGVWK</sequence>
<evidence type="ECO:0000313" key="4">
    <source>
        <dbReference type="Proteomes" id="UP000254437"/>
    </source>
</evidence>
<feature type="domain" description="Tip attachment protein J HDII-ins2" evidence="2">
    <location>
        <begin position="88"/>
        <end position="213"/>
    </location>
</feature>
<dbReference type="Gene3D" id="2.60.40.10">
    <property type="entry name" value="Immunoglobulins"/>
    <property type="match status" value="1"/>
</dbReference>
<name>A0A378T450_MORLA</name>
<dbReference type="InterPro" id="IPR032876">
    <property type="entry name" value="J_dom"/>
</dbReference>
<accession>A0A378T450</accession>
<dbReference type="InterPro" id="IPR013783">
    <property type="entry name" value="Ig-like_fold"/>
</dbReference>
<feature type="domain" description="Tip attachment protein J" evidence="1">
    <location>
        <begin position="336"/>
        <end position="494"/>
    </location>
</feature>
<proteinExistence type="predicted"/>
<gene>
    <name evidence="3" type="ORF">NCTC10359_00202</name>
</gene>
<dbReference type="InterPro" id="IPR055385">
    <property type="entry name" value="GpJ_HDII-ins2"/>
</dbReference>
<evidence type="ECO:0000259" key="2">
    <source>
        <dbReference type="Pfam" id="PF24801"/>
    </source>
</evidence>
<dbReference type="Pfam" id="PF24801">
    <property type="entry name" value="FNIII-A_GpJ"/>
    <property type="match status" value="1"/>
</dbReference>
<dbReference type="Gene3D" id="1.10.287.1490">
    <property type="match status" value="1"/>
</dbReference>
<reference evidence="3 4" key="1">
    <citation type="submission" date="2018-06" db="EMBL/GenBank/DDBJ databases">
        <authorList>
            <consortium name="Pathogen Informatics"/>
            <person name="Doyle S."/>
        </authorList>
    </citation>
    <scope>NUCLEOTIDE SEQUENCE [LARGE SCALE GENOMIC DNA]</scope>
    <source>
        <strain evidence="3 4">NCTC10359</strain>
    </source>
</reference>
<evidence type="ECO:0000259" key="1">
    <source>
        <dbReference type="Pfam" id="PF13550"/>
    </source>
</evidence>
<dbReference type="Proteomes" id="UP000254437">
    <property type="component" value="Unassembled WGS sequence"/>
</dbReference>
<dbReference type="InterPro" id="IPR053171">
    <property type="entry name" value="Viral_Tip_Attach_Protein"/>
</dbReference>
<dbReference type="InterPro" id="IPR036116">
    <property type="entry name" value="FN3_sf"/>
</dbReference>
<dbReference type="RefSeq" id="WP_115004742.1">
    <property type="nucleotide sequence ID" value="NZ_UGQU01000001.1"/>
</dbReference>
<protein>
    <submittedName>
        <fullName evidence="3">Uncharacterized protein</fullName>
    </submittedName>
</protein>
<organism evidence="3 4">
    <name type="scientific">Moraxella lacunata</name>
    <dbReference type="NCBI Taxonomy" id="477"/>
    <lineage>
        <taxon>Bacteria</taxon>
        <taxon>Pseudomonadati</taxon>
        <taxon>Pseudomonadota</taxon>
        <taxon>Gammaproteobacteria</taxon>
        <taxon>Moraxellales</taxon>
        <taxon>Moraxellaceae</taxon>
        <taxon>Moraxella</taxon>
    </lineage>
</organism>
<dbReference type="PANTHER" id="PTHR36251:SF2">
    <property type="entry name" value="GIFSY-2 PROPHAGE HOST SPECIFICITY PROTEIN J, PHAGE LAMBDA"/>
    <property type="match status" value="1"/>
</dbReference>
<dbReference type="SUPFAM" id="SSF49265">
    <property type="entry name" value="Fibronectin type III"/>
    <property type="match status" value="1"/>
</dbReference>
<dbReference type="EMBL" id="UGQU01000001">
    <property type="protein sequence ID" value="STZ55608.1"/>
    <property type="molecule type" value="Genomic_DNA"/>
</dbReference>